<dbReference type="InterPro" id="IPR001128">
    <property type="entry name" value="Cyt_P450"/>
</dbReference>
<dbReference type="PRINTS" id="PR00385">
    <property type="entry name" value="P450"/>
</dbReference>
<keyword evidence="2 4" id="KW-0479">Metal-binding</keyword>
<dbReference type="InterPro" id="IPR002401">
    <property type="entry name" value="Cyt_P450_E_grp-I"/>
</dbReference>
<dbReference type="PRINTS" id="PR00463">
    <property type="entry name" value="EP450I"/>
</dbReference>
<feature type="binding site" description="axial binding residue" evidence="4">
    <location>
        <position position="325"/>
    </location>
    <ligand>
        <name>heme</name>
        <dbReference type="ChEBI" id="CHEBI:30413"/>
    </ligand>
    <ligandPart>
        <name>Fe</name>
        <dbReference type="ChEBI" id="CHEBI:18248"/>
    </ligandPart>
</feature>
<keyword evidence="7" id="KW-1185">Reference proteome</keyword>
<protein>
    <submittedName>
        <fullName evidence="6">Uncharacterized protein</fullName>
    </submittedName>
</protein>
<dbReference type="PANTHER" id="PTHR24305:SF78">
    <property type="entry name" value="P450, PUTATIVE (EUROFUNG)-RELATED"/>
    <property type="match status" value="1"/>
</dbReference>
<reference evidence="7" key="1">
    <citation type="journal article" date="2015" name="BMC Genomics">
        <title>Genomic and transcriptomic analysis of the endophytic fungus Pestalotiopsis fici reveals its lifestyle and high potential for synthesis of natural products.</title>
        <authorList>
            <person name="Wang X."/>
            <person name="Zhang X."/>
            <person name="Liu L."/>
            <person name="Xiang M."/>
            <person name="Wang W."/>
            <person name="Sun X."/>
            <person name="Che Y."/>
            <person name="Guo L."/>
            <person name="Liu G."/>
            <person name="Guo L."/>
            <person name="Wang C."/>
            <person name="Yin W.B."/>
            <person name="Stadler M."/>
            <person name="Zhang X."/>
            <person name="Liu X."/>
        </authorList>
    </citation>
    <scope>NUCLEOTIDE SEQUENCE [LARGE SCALE GENOMIC DNA]</scope>
    <source>
        <strain evidence="7">W106-1 / CGMCC3.15140</strain>
    </source>
</reference>
<evidence type="ECO:0000256" key="4">
    <source>
        <dbReference type="PIRSR" id="PIRSR602401-1"/>
    </source>
</evidence>
<dbReference type="InParanoid" id="W3XBU0"/>
<keyword evidence="3 4" id="KW-0408">Iron</keyword>
<dbReference type="Gene3D" id="1.10.630.10">
    <property type="entry name" value="Cytochrome P450"/>
    <property type="match status" value="1"/>
</dbReference>
<evidence type="ECO:0000313" key="7">
    <source>
        <dbReference type="Proteomes" id="UP000030651"/>
    </source>
</evidence>
<feature type="compositionally biased region" description="Low complexity" evidence="5">
    <location>
        <begin position="296"/>
        <end position="306"/>
    </location>
</feature>
<evidence type="ECO:0000256" key="2">
    <source>
        <dbReference type="ARBA" id="ARBA00022723"/>
    </source>
</evidence>
<dbReference type="HOGENOM" id="CLU_001570_14_10_1"/>
<evidence type="ECO:0000256" key="3">
    <source>
        <dbReference type="ARBA" id="ARBA00023004"/>
    </source>
</evidence>
<comment type="cofactor">
    <cofactor evidence="4">
        <name>heme</name>
        <dbReference type="ChEBI" id="CHEBI:30413"/>
    </cofactor>
</comment>
<name>W3XBU0_PESFW</name>
<dbReference type="GO" id="GO:0016705">
    <property type="term" value="F:oxidoreductase activity, acting on paired donors, with incorporation or reduction of molecular oxygen"/>
    <property type="evidence" value="ECO:0007669"/>
    <property type="project" value="InterPro"/>
</dbReference>
<dbReference type="InterPro" id="IPR050121">
    <property type="entry name" value="Cytochrome_P450_monoxygenase"/>
</dbReference>
<dbReference type="AlphaFoldDB" id="W3XBU0"/>
<sequence>MLTVDWEIIVLNTYTPRVTAKVDDFIAQIAKQGIADATAWTSYLSFDIMGDVGLGKDFAGVASGREHPAIKAIHDHMTVLSIGGHVPWLLNLASRIPGCTAGYAPFFNWCAAELQAKQKTWKSDKQPTDIVSWLIKAQDENDPTAPPSQAALHEDSRVIIVAGSETTATTLAAIVFYLATQPRVYRKLQEYVDAVMPPSSLGGNNSNWTYEKAKSITYIDDIIHETLRLKPALLAGSYRVTPPEGLQIDEVHVPGDTTVFVPTQQIQTDTRYWAPRAAEFVPERFSQQQEEDHAPSTSASAATDTTTIEGSSGPFLPFTLGMHACPGKNLALMSLRISVSKIAQNFDLSLAPGEDGKHFDNAALETFTTTLPPLRVQFSKRV</sequence>
<dbReference type="RefSeq" id="XP_007831540.1">
    <property type="nucleotide sequence ID" value="XM_007833349.1"/>
</dbReference>
<proteinExistence type="predicted"/>
<dbReference type="EMBL" id="KI912111">
    <property type="protein sequence ID" value="ETS82892.1"/>
    <property type="molecule type" value="Genomic_DNA"/>
</dbReference>
<feature type="region of interest" description="Disordered" evidence="5">
    <location>
        <begin position="284"/>
        <end position="306"/>
    </location>
</feature>
<evidence type="ECO:0000256" key="5">
    <source>
        <dbReference type="SAM" id="MobiDB-lite"/>
    </source>
</evidence>
<accession>W3XBU0</accession>
<dbReference type="GO" id="GO:0005506">
    <property type="term" value="F:iron ion binding"/>
    <property type="evidence" value="ECO:0007669"/>
    <property type="project" value="InterPro"/>
</dbReference>
<evidence type="ECO:0000256" key="1">
    <source>
        <dbReference type="ARBA" id="ARBA00022617"/>
    </source>
</evidence>
<dbReference type="GO" id="GO:0020037">
    <property type="term" value="F:heme binding"/>
    <property type="evidence" value="ECO:0007669"/>
    <property type="project" value="InterPro"/>
</dbReference>
<dbReference type="OMA" id="AMMELRM"/>
<dbReference type="PANTHER" id="PTHR24305">
    <property type="entry name" value="CYTOCHROME P450"/>
    <property type="match status" value="1"/>
</dbReference>
<gene>
    <name evidence="6" type="ORF">PFICI_04768</name>
</gene>
<dbReference type="SUPFAM" id="SSF48264">
    <property type="entry name" value="Cytochrome P450"/>
    <property type="match status" value="1"/>
</dbReference>
<keyword evidence="1 4" id="KW-0349">Heme</keyword>
<dbReference type="Proteomes" id="UP000030651">
    <property type="component" value="Unassembled WGS sequence"/>
</dbReference>
<dbReference type="eggNOG" id="KOG0158">
    <property type="taxonomic scope" value="Eukaryota"/>
</dbReference>
<organism evidence="6 7">
    <name type="scientific">Pestalotiopsis fici (strain W106-1 / CGMCC3.15140)</name>
    <dbReference type="NCBI Taxonomy" id="1229662"/>
    <lineage>
        <taxon>Eukaryota</taxon>
        <taxon>Fungi</taxon>
        <taxon>Dikarya</taxon>
        <taxon>Ascomycota</taxon>
        <taxon>Pezizomycotina</taxon>
        <taxon>Sordariomycetes</taxon>
        <taxon>Xylariomycetidae</taxon>
        <taxon>Amphisphaeriales</taxon>
        <taxon>Sporocadaceae</taxon>
        <taxon>Pestalotiopsis</taxon>
    </lineage>
</organism>
<dbReference type="GeneID" id="19269781"/>
<evidence type="ECO:0000313" key="6">
    <source>
        <dbReference type="EMBL" id="ETS82892.1"/>
    </source>
</evidence>
<dbReference type="KEGG" id="pfy:PFICI_04768"/>
<dbReference type="Pfam" id="PF00067">
    <property type="entry name" value="p450"/>
    <property type="match status" value="1"/>
</dbReference>
<dbReference type="GO" id="GO:0004497">
    <property type="term" value="F:monooxygenase activity"/>
    <property type="evidence" value="ECO:0007669"/>
    <property type="project" value="InterPro"/>
</dbReference>
<dbReference type="InterPro" id="IPR036396">
    <property type="entry name" value="Cyt_P450_sf"/>
</dbReference>
<dbReference type="OrthoDB" id="6692864at2759"/>